<dbReference type="PANTHER" id="PTHR11638:SF184">
    <property type="entry name" value="ATPASE WITH CHAPERONE ACTIVITY"/>
    <property type="match status" value="1"/>
</dbReference>
<dbReference type="SUPFAM" id="SSF52540">
    <property type="entry name" value="P-loop containing nucleoside triphosphate hydrolases"/>
    <property type="match status" value="2"/>
</dbReference>
<dbReference type="Pfam" id="PF00004">
    <property type="entry name" value="AAA"/>
    <property type="match status" value="1"/>
</dbReference>
<dbReference type="NCBIfam" id="TIGR03345">
    <property type="entry name" value="VI_ClpV1"/>
    <property type="match status" value="1"/>
</dbReference>
<dbReference type="InterPro" id="IPR041546">
    <property type="entry name" value="ClpA/ClpB_AAA_lid"/>
</dbReference>
<dbReference type="CDD" id="cd19499">
    <property type="entry name" value="RecA-like_ClpB_Hsp104-like"/>
    <property type="match status" value="1"/>
</dbReference>
<evidence type="ECO:0000313" key="11">
    <source>
        <dbReference type="EMBL" id="UXY14563.1"/>
    </source>
</evidence>
<dbReference type="PANTHER" id="PTHR11638">
    <property type="entry name" value="ATP-DEPENDENT CLP PROTEASE"/>
    <property type="match status" value="1"/>
</dbReference>
<dbReference type="PRINTS" id="PR00300">
    <property type="entry name" value="CLPPROTEASEA"/>
</dbReference>
<evidence type="ECO:0000256" key="4">
    <source>
        <dbReference type="ARBA" id="ARBA00022840"/>
    </source>
</evidence>
<keyword evidence="3" id="KW-0547">Nucleotide-binding</keyword>
<evidence type="ECO:0000256" key="3">
    <source>
        <dbReference type="ARBA" id="ARBA00022741"/>
    </source>
</evidence>
<dbReference type="RefSeq" id="WP_263123863.1">
    <property type="nucleotide sequence ID" value="NZ_CP106753.1"/>
</dbReference>
<dbReference type="PROSITE" id="PS51903">
    <property type="entry name" value="CLP_R"/>
    <property type="match status" value="1"/>
</dbReference>
<keyword evidence="12" id="KW-1185">Reference proteome</keyword>
<dbReference type="SMART" id="SM01086">
    <property type="entry name" value="ClpB_D2-small"/>
    <property type="match status" value="1"/>
</dbReference>
<keyword evidence="8" id="KW-0175">Coiled coil</keyword>
<gene>
    <name evidence="11" type="primary">tssH</name>
    <name evidence="11" type="ORF">N8I74_14720</name>
</gene>
<feature type="coiled-coil region" evidence="8">
    <location>
        <begin position="437"/>
        <end position="484"/>
    </location>
</feature>
<dbReference type="InterPro" id="IPR003959">
    <property type="entry name" value="ATPase_AAA_core"/>
</dbReference>
<evidence type="ECO:0000259" key="10">
    <source>
        <dbReference type="PROSITE" id="PS51903"/>
    </source>
</evidence>
<dbReference type="EMBL" id="CP106753">
    <property type="protein sequence ID" value="UXY14563.1"/>
    <property type="molecule type" value="Genomic_DNA"/>
</dbReference>
<evidence type="ECO:0000256" key="5">
    <source>
        <dbReference type="ARBA" id="ARBA00023186"/>
    </source>
</evidence>
<dbReference type="InterPro" id="IPR027417">
    <property type="entry name" value="P-loop_NTPase"/>
</dbReference>
<evidence type="ECO:0000256" key="1">
    <source>
        <dbReference type="ARBA" id="ARBA00008675"/>
    </source>
</evidence>
<dbReference type="Pfam" id="PF02861">
    <property type="entry name" value="Clp_N"/>
    <property type="match status" value="1"/>
</dbReference>
<evidence type="ECO:0000256" key="9">
    <source>
        <dbReference type="SAM" id="MobiDB-lite"/>
    </source>
</evidence>
<dbReference type="Pfam" id="PF17871">
    <property type="entry name" value="AAA_lid_9"/>
    <property type="match status" value="1"/>
</dbReference>
<evidence type="ECO:0000256" key="2">
    <source>
        <dbReference type="ARBA" id="ARBA00022737"/>
    </source>
</evidence>
<dbReference type="CDD" id="cd00009">
    <property type="entry name" value="AAA"/>
    <property type="match status" value="1"/>
</dbReference>
<protein>
    <submittedName>
        <fullName evidence="11">Type VI secretion system ATPase TssH</fullName>
    </submittedName>
</protein>
<dbReference type="Pfam" id="PF10431">
    <property type="entry name" value="ClpB_D2-small"/>
    <property type="match status" value="1"/>
</dbReference>
<dbReference type="InterPro" id="IPR019489">
    <property type="entry name" value="Clp_ATPase_C"/>
</dbReference>
<sequence length="880" mass="95300">MSTPLKALVGRLTPTARRAVEEAANRALARTHYEVEIEHVLLALIDQSDNAFGAALRACATDTARLERELDQALDGFRTGNSRNPVLSTWLPRWLERAWLIAGAECIEDDISSLDLLLALLSDDALRNTLQQSAPLLLRIDAGKLREGYGALRQHGGEGGAGTSAVQPDEPAPAIAPGTRRGSPGLDKYTVDLTAQARAGRIDPVLGRDGEIRQMIDILLRRRQNNPILTGEPGVGKTAVVEGLALKIVNGEVPPALVGITLRTLDLGLLQAGASVKGEFENRLRQVIDEVKASPTPIILFIDEAHTMIGAGGQAGQNDAANLLKPALARGELRTIAATTWAEYKKYFEKDAALARRFQVVKVEEPAPEVAVQMVRGVAEAMAVHHKVDILNEAVHAAVHLSSRYIAGRQLPDKAISVLDTACARVALSRAGRPGPLEDVQALIGNIDRELAALAREEGHAERIAELQARRAELETDLARLHAAWDEQNKLVAEIDALKSDTAGGDAKPAKGRKVSPLQAKRNELRALQKTLPLAFECVDENVIADVISGWTGIPLGRMVSNELQQVQQLARLLGERVIGQEHALAQIAERVQIAKANLEDPGKPKGVFMLVGPSGVGKTETAIALAEALYGGERNLITINMSEYQESHSVSGLKGSPPGYVGYGEGGVLTEAVRRKPYSVVLLDEVEKAHPDVLELFFQVFDKGVLEDSEGREVDFKNTIILLTSNAGTDLVMRAVEHGVTPFEGEESRDPTPEDLVEILRPTLQKVFKPAFLGRLTIVPYFPVSDEVLKRIVALKLAKIQRRIEANHGAKVEFPAELVELTVNRCYDVDSGARDADAILTRTVLARISAELLERMALGKLVKKIAVTVKGDDLKVKLS</sequence>
<dbReference type="InterPro" id="IPR036628">
    <property type="entry name" value="Clp_N_dom_sf"/>
</dbReference>
<evidence type="ECO:0000256" key="8">
    <source>
        <dbReference type="SAM" id="Coils"/>
    </source>
</evidence>
<dbReference type="SUPFAM" id="SSF81923">
    <property type="entry name" value="Double Clp-N motif"/>
    <property type="match status" value="1"/>
</dbReference>
<evidence type="ECO:0000256" key="7">
    <source>
        <dbReference type="PROSITE-ProRule" id="PRU01251"/>
    </source>
</evidence>
<dbReference type="PROSITE" id="PS00870">
    <property type="entry name" value="CLPAB_1"/>
    <property type="match status" value="1"/>
</dbReference>
<reference evidence="11" key="1">
    <citation type="submission" date="2022-10" db="EMBL/GenBank/DDBJ databases">
        <title>Chitiniphilus purpureus sp. nov., a novel chitin-degrading bacterium isolated from crawfish pond sediment.</title>
        <authorList>
            <person name="Li K."/>
        </authorList>
    </citation>
    <scope>NUCLEOTIDE SEQUENCE</scope>
    <source>
        <strain evidence="11">CD1</strain>
    </source>
</reference>
<dbReference type="InterPro" id="IPR050130">
    <property type="entry name" value="ClpA_ClpB"/>
</dbReference>
<comment type="function">
    <text evidence="6">Part of a stress-induced multi-chaperone system, it is involved in the recovery of the cell from heat-induced damage, in cooperation with DnaK, DnaJ and GrpE. Acts before DnaK, in the processing of protein aggregates. Protein binding stimulates the ATPase activity; ATP hydrolysis unfolds the denatured protein aggregates, which probably helps expose new hydrophobic binding sites on the surface of ClpB-bound aggregates, contributing to the solubilization and refolding of denatured protein aggregates by DnaK.</text>
</comment>
<dbReference type="Gene3D" id="3.40.50.300">
    <property type="entry name" value="P-loop containing nucleotide triphosphate hydrolases"/>
    <property type="match status" value="3"/>
</dbReference>
<name>A0ABY6DRM5_9NEIS</name>
<feature type="domain" description="Clp R" evidence="10">
    <location>
        <begin position="9"/>
        <end position="148"/>
    </location>
</feature>
<accession>A0ABY6DRM5</accession>
<keyword evidence="2 7" id="KW-0677">Repeat</keyword>
<feature type="region of interest" description="Disordered" evidence="9">
    <location>
        <begin position="153"/>
        <end position="181"/>
    </location>
</feature>
<dbReference type="Gene3D" id="1.10.1780.10">
    <property type="entry name" value="Clp, N-terminal domain"/>
    <property type="match status" value="1"/>
</dbReference>
<dbReference type="InterPro" id="IPR003593">
    <property type="entry name" value="AAA+_ATPase"/>
</dbReference>
<dbReference type="InterPro" id="IPR018368">
    <property type="entry name" value="ClpA/B_CS1"/>
</dbReference>
<evidence type="ECO:0000313" key="12">
    <source>
        <dbReference type="Proteomes" id="UP001061302"/>
    </source>
</evidence>
<evidence type="ECO:0000256" key="6">
    <source>
        <dbReference type="ARBA" id="ARBA00025613"/>
    </source>
</evidence>
<dbReference type="SMART" id="SM00382">
    <property type="entry name" value="AAA"/>
    <property type="match status" value="2"/>
</dbReference>
<dbReference type="Gene3D" id="1.10.8.60">
    <property type="match status" value="1"/>
</dbReference>
<keyword evidence="4" id="KW-0067">ATP-binding</keyword>
<organism evidence="11 12">
    <name type="scientific">Chitiniphilus purpureus</name>
    <dbReference type="NCBI Taxonomy" id="2981137"/>
    <lineage>
        <taxon>Bacteria</taxon>
        <taxon>Pseudomonadati</taxon>
        <taxon>Pseudomonadota</taxon>
        <taxon>Betaproteobacteria</taxon>
        <taxon>Neisseriales</taxon>
        <taxon>Chitinibacteraceae</taxon>
        <taxon>Chitiniphilus</taxon>
    </lineage>
</organism>
<proteinExistence type="inferred from homology"/>
<dbReference type="InterPro" id="IPR004176">
    <property type="entry name" value="Clp_R_N"/>
</dbReference>
<comment type="similarity">
    <text evidence="1">Belongs to the ClpA/ClpB family.</text>
</comment>
<dbReference type="Proteomes" id="UP001061302">
    <property type="component" value="Chromosome"/>
</dbReference>
<keyword evidence="5" id="KW-0143">Chaperone</keyword>
<dbReference type="Pfam" id="PF07724">
    <property type="entry name" value="AAA_2"/>
    <property type="match status" value="1"/>
</dbReference>
<dbReference type="InterPro" id="IPR017729">
    <property type="entry name" value="ATPase_T6SS_ClpV1"/>
</dbReference>
<dbReference type="InterPro" id="IPR001270">
    <property type="entry name" value="ClpA/B"/>
</dbReference>